<keyword evidence="2" id="KW-1185">Reference proteome</keyword>
<reference evidence="2" key="1">
    <citation type="journal article" date="2016" name="Nat. Biotechnol.">
        <title>Sequencing wild and cultivated cassava and related species reveals extensive interspecific hybridization and genetic diversity.</title>
        <authorList>
            <person name="Bredeson J.V."/>
            <person name="Lyons J.B."/>
            <person name="Prochnik S.E."/>
            <person name="Wu G.A."/>
            <person name="Ha C.M."/>
            <person name="Edsinger-Gonzales E."/>
            <person name="Grimwood J."/>
            <person name="Schmutz J."/>
            <person name="Rabbi I.Y."/>
            <person name="Egesi C."/>
            <person name="Nauluvula P."/>
            <person name="Lebot V."/>
            <person name="Ndunguru J."/>
            <person name="Mkamilo G."/>
            <person name="Bart R.S."/>
            <person name="Setter T.L."/>
            <person name="Gleadow R.M."/>
            <person name="Kulakow P."/>
            <person name="Ferguson M.E."/>
            <person name="Rounsley S."/>
            <person name="Rokhsar D.S."/>
        </authorList>
    </citation>
    <scope>NUCLEOTIDE SEQUENCE [LARGE SCALE GENOMIC DNA]</scope>
    <source>
        <strain evidence="2">cv. AM560-2</strain>
    </source>
</reference>
<evidence type="ECO:0000313" key="1">
    <source>
        <dbReference type="EMBL" id="KAG8651221.1"/>
    </source>
</evidence>
<proteinExistence type="predicted"/>
<organism evidence="1 2">
    <name type="scientific">Manihot esculenta</name>
    <name type="common">Cassava</name>
    <name type="synonym">Jatropha manihot</name>
    <dbReference type="NCBI Taxonomy" id="3983"/>
    <lineage>
        <taxon>Eukaryota</taxon>
        <taxon>Viridiplantae</taxon>
        <taxon>Streptophyta</taxon>
        <taxon>Embryophyta</taxon>
        <taxon>Tracheophyta</taxon>
        <taxon>Spermatophyta</taxon>
        <taxon>Magnoliopsida</taxon>
        <taxon>eudicotyledons</taxon>
        <taxon>Gunneridae</taxon>
        <taxon>Pentapetalae</taxon>
        <taxon>rosids</taxon>
        <taxon>fabids</taxon>
        <taxon>Malpighiales</taxon>
        <taxon>Euphorbiaceae</taxon>
        <taxon>Crotonoideae</taxon>
        <taxon>Manihoteae</taxon>
        <taxon>Manihot</taxon>
    </lineage>
</organism>
<sequence>MSWSLSSPCSCRHLRLLCDQTWTLEWAHLLHAFPFADLDSSSLFLDSFSLSRAAFIAPLEPPDFLQAGFSGRGTWNLYNPTSHNFTRENVICCCRVCFWRDSSYGELEEAGPNQILCLLDPYKERVSPNSSQV</sequence>
<protein>
    <submittedName>
        <fullName evidence="1">Uncharacterized protein</fullName>
    </submittedName>
</protein>
<name>A0ACB7HK53_MANES</name>
<comment type="caution">
    <text evidence="1">The sequence shown here is derived from an EMBL/GenBank/DDBJ whole genome shotgun (WGS) entry which is preliminary data.</text>
</comment>
<dbReference type="EMBL" id="CM004393">
    <property type="protein sequence ID" value="KAG8651221.1"/>
    <property type="molecule type" value="Genomic_DNA"/>
</dbReference>
<gene>
    <name evidence="1" type="ORF">MANES_07G102804v8</name>
</gene>
<dbReference type="Proteomes" id="UP000091857">
    <property type="component" value="Chromosome 7"/>
</dbReference>
<accession>A0ACB7HK53</accession>
<evidence type="ECO:0000313" key="2">
    <source>
        <dbReference type="Proteomes" id="UP000091857"/>
    </source>
</evidence>